<dbReference type="Proteomes" id="UP000464577">
    <property type="component" value="Chromosome"/>
</dbReference>
<dbReference type="Pfam" id="PF20459">
    <property type="entry name" value="DUF6712"/>
    <property type="match status" value="2"/>
</dbReference>
<evidence type="ECO:0000313" key="1">
    <source>
        <dbReference type="EMBL" id="QHV97950.1"/>
    </source>
</evidence>
<dbReference type="EMBL" id="CP045997">
    <property type="protein sequence ID" value="QHV97950.1"/>
    <property type="molecule type" value="Genomic_DNA"/>
</dbReference>
<dbReference type="RefSeq" id="WP_162388366.1">
    <property type="nucleotide sequence ID" value="NZ_CP045997.1"/>
</dbReference>
<evidence type="ECO:0000313" key="2">
    <source>
        <dbReference type="Proteomes" id="UP000464577"/>
    </source>
</evidence>
<keyword evidence="2" id="KW-1185">Reference proteome</keyword>
<dbReference type="KEGG" id="senf:GJR95_24370"/>
<accession>A0A6P1W1T8</accession>
<sequence>MTKMLINSMEELKAILGGIQKAMYWATWESYVRQAEMKYIIPAIGQELYDELTAVTEPTNAQKPLLTRLKNAVAYFAYMEALPFLVTQTGDAGIVMSTPPNTANISKWMYVVINKEVSAKSDFWLEDSLQWLENHAALFVTWTASEAYTINQGRFISSATQLTTAFPAAKNSRRLFLEFRQYLFNEEDFLQTVLGSDFFESLQTRLTNPANVFTPKESTVLRLGRKALAHHAFMKALPYLNLNVDYRIVSETDGIVNEDELPDSRLNMILADCRKVSGDAVAELTKYLNANASSLIFPEWFNSERYRPPVALPMERFPNTSTNPFFVL</sequence>
<reference evidence="1 2" key="1">
    <citation type="submission" date="2019-11" db="EMBL/GenBank/DDBJ databases">
        <title>Spirosoma endbachense sp. nov., isolated from a natural salt meadow.</title>
        <authorList>
            <person name="Rojas J."/>
            <person name="Ambika Manirajan B."/>
            <person name="Ratering S."/>
            <person name="Suarez C."/>
            <person name="Geissler-Plaum R."/>
            <person name="Schnell S."/>
        </authorList>
    </citation>
    <scope>NUCLEOTIDE SEQUENCE [LARGE SCALE GENOMIC DNA]</scope>
    <source>
        <strain evidence="1 2">I-24</strain>
    </source>
</reference>
<protein>
    <submittedName>
        <fullName evidence="1">Uncharacterized protein</fullName>
    </submittedName>
</protein>
<organism evidence="1 2">
    <name type="scientific">Spirosoma endbachense</name>
    <dbReference type="NCBI Taxonomy" id="2666025"/>
    <lineage>
        <taxon>Bacteria</taxon>
        <taxon>Pseudomonadati</taxon>
        <taxon>Bacteroidota</taxon>
        <taxon>Cytophagia</taxon>
        <taxon>Cytophagales</taxon>
        <taxon>Cytophagaceae</taxon>
        <taxon>Spirosoma</taxon>
    </lineage>
</organism>
<dbReference type="InterPro" id="IPR046558">
    <property type="entry name" value="DUF6712"/>
</dbReference>
<name>A0A6P1W1T8_9BACT</name>
<dbReference type="AlphaFoldDB" id="A0A6P1W1T8"/>
<gene>
    <name evidence="1" type="ORF">GJR95_24370</name>
</gene>
<proteinExistence type="predicted"/>